<reference evidence="9" key="1">
    <citation type="submission" date="2020-01" db="EMBL/GenBank/DDBJ databases">
        <title>'Steroidobacter agaridevorans' sp. nov., agar-degrading bacteria isolated from rhizosphere soils.</title>
        <authorList>
            <person name="Ikenaga M."/>
            <person name="Kataoka M."/>
            <person name="Murouchi A."/>
            <person name="Katsuragi S."/>
            <person name="Sakai M."/>
        </authorList>
    </citation>
    <scope>NUCLEOTIDE SEQUENCE [LARGE SCALE GENOMIC DNA]</scope>
    <source>
        <strain evidence="9">YU21-B</strain>
    </source>
</reference>
<dbReference type="SUPFAM" id="SSF52218">
    <property type="entry name" value="Flavoproteins"/>
    <property type="match status" value="1"/>
</dbReference>
<name>A0A829YHB7_9GAMM</name>
<comment type="caution">
    <text evidence="6">Lacks conserved residue(s) required for the propagation of feature annotation.</text>
</comment>
<comment type="subunit">
    <text evidence="6">Homodimer.</text>
</comment>
<gene>
    <name evidence="8" type="primary">azoR_2</name>
    <name evidence="6" type="synonym">azoR</name>
    <name evidence="8" type="ORF">GCM10011487_46200</name>
</gene>
<evidence type="ECO:0000259" key="7">
    <source>
        <dbReference type="Pfam" id="PF02525"/>
    </source>
</evidence>
<evidence type="ECO:0000256" key="6">
    <source>
        <dbReference type="HAMAP-Rule" id="MF_01216"/>
    </source>
</evidence>
<dbReference type="EC" id="1.6.5.-" evidence="6"/>
<dbReference type="InterPro" id="IPR029039">
    <property type="entry name" value="Flavoprotein-like_sf"/>
</dbReference>
<dbReference type="RefSeq" id="WP_161814243.1">
    <property type="nucleotide sequence ID" value="NZ_BLJN01000004.1"/>
</dbReference>
<evidence type="ECO:0000256" key="4">
    <source>
        <dbReference type="ARBA" id="ARBA00023027"/>
    </source>
</evidence>
<dbReference type="InterPro" id="IPR050104">
    <property type="entry name" value="FMN-dep_NADH:Q_OxRdtase_AzoR1"/>
</dbReference>
<dbReference type="Proteomes" id="UP000445000">
    <property type="component" value="Unassembled WGS sequence"/>
</dbReference>
<dbReference type="GO" id="GO:0016655">
    <property type="term" value="F:oxidoreductase activity, acting on NAD(P)H, quinone or similar compound as acceptor"/>
    <property type="evidence" value="ECO:0007669"/>
    <property type="project" value="InterPro"/>
</dbReference>
<dbReference type="InterPro" id="IPR003680">
    <property type="entry name" value="Flavodoxin_fold"/>
</dbReference>
<comment type="catalytic activity">
    <reaction evidence="6">
        <text>2 a quinone + NADH + H(+) = 2 a 1,4-benzosemiquinone + NAD(+)</text>
        <dbReference type="Rhea" id="RHEA:65952"/>
        <dbReference type="ChEBI" id="CHEBI:15378"/>
        <dbReference type="ChEBI" id="CHEBI:57540"/>
        <dbReference type="ChEBI" id="CHEBI:57945"/>
        <dbReference type="ChEBI" id="CHEBI:132124"/>
        <dbReference type="ChEBI" id="CHEBI:134225"/>
    </reaction>
</comment>
<feature type="binding site" evidence="6">
    <location>
        <begin position="98"/>
        <end position="101"/>
    </location>
    <ligand>
        <name>FMN</name>
        <dbReference type="ChEBI" id="CHEBI:58210"/>
    </ligand>
</feature>
<accession>A0A829YHB7</accession>
<dbReference type="PANTHER" id="PTHR43741:SF4">
    <property type="entry name" value="FMN-DEPENDENT NADH:QUINONE OXIDOREDUCTASE"/>
    <property type="match status" value="1"/>
</dbReference>
<keyword evidence="2 6" id="KW-0288">FMN</keyword>
<keyword evidence="3 6" id="KW-0560">Oxidoreductase</keyword>
<dbReference type="EMBL" id="BLJN01000004">
    <property type="protein sequence ID" value="GFE82620.1"/>
    <property type="molecule type" value="Genomic_DNA"/>
</dbReference>
<feature type="domain" description="Flavodoxin-like fold" evidence="7">
    <location>
        <begin position="2"/>
        <end position="200"/>
    </location>
</feature>
<dbReference type="GO" id="GO:0016652">
    <property type="term" value="F:oxidoreductase activity, acting on NAD(P)H as acceptor"/>
    <property type="evidence" value="ECO:0007669"/>
    <property type="project" value="UniProtKB-UniRule"/>
</dbReference>
<protein>
    <recommendedName>
        <fullName evidence="6">FMN dependent NADH:quinone oxidoreductase</fullName>
        <ecNumber evidence="6">1.6.5.-</ecNumber>
    </recommendedName>
    <alternativeName>
        <fullName evidence="6">Azo-dye reductase</fullName>
    </alternativeName>
    <alternativeName>
        <fullName evidence="6">FMN-dependent NADH-azo compound oxidoreductase</fullName>
    </alternativeName>
    <alternativeName>
        <fullName evidence="6">FMN-dependent NADH-azoreductase</fullName>
        <ecNumber evidence="6">1.7.1.17</ecNumber>
    </alternativeName>
</protein>
<sequence>MSKLLYIESAPLKSRSHTIAVYRAFEQAYRAAHPSDEIEMLDLWQMSLPPFDEQTIEAKFAVLRKNEFTPQQLERWQAVRNVSRHFNAADKYVFGVPMWNFGVPYVLKHYIDVVTLPGENWTWSPASGYGTLLSGKKALAIYASANLHAEVGAGAEDFQKPFMRRWLQFIGIERVEEITVAPTLSDPATLQGLRAEAIRAATELALHF</sequence>
<dbReference type="GO" id="GO:0009055">
    <property type="term" value="F:electron transfer activity"/>
    <property type="evidence" value="ECO:0007669"/>
    <property type="project" value="UniProtKB-UniRule"/>
</dbReference>
<comment type="caution">
    <text evidence="8">The sequence shown here is derived from an EMBL/GenBank/DDBJ whole genome shotgun (WGS) entry which is preliminary data.</text>
</comment>
<comment type="function">
    <text evidence="6">Also exhibits azoreductase activity. Catalyzes the reductive cleavage of the azo bond in aromatic azo compounds to the corresponding amines.</text>
</comment>
<organism evidence="8 9">
    <name type="scientific">Steroidobacter agaridevorans</name>
    <dbReference type="NCBI Taxonomy" id="2695856"/>
    <lineage>
        <taxon>Bacteria</taxon>
        <taxon>Pseudomonadati</taxon>
        <taxon>Pseudomonadota</taxon>
        <taxon>Gammaproteobacteria</taxon>
        <taxon>Steroidobacterales</taxon>
        <taxon>Steroidobacteraceae</taxon>
        <taxon>Steroidobacter</taxon>
    </lineage>
</organism>
<comment type="function">
    <text evidence="6">Quinone reductase that provides resistance to thiol-specific stress caused by electrophilic quinones.</text>
</comment>
<comment type="catalytic activity">
    <reaction evidence="5">
        <text>N,N-dimethyl-1,4-phenylenediamine + anthranilate + 2 NAD(+) = 2-(4-dimethylaminophenyl)diazenylbenzoate + 2 NADH + 2 H(+)</text>
        <dbReference type="Rhea" id="RHEA:55872"/>
        <dbReference type="ChEBI" id="CHEBI:15378"/>
        <dbReference type="ChEBI" id="CHEBI:15783"/>
        <dbReference type="ChEBI" id="CHEBI:16567"/>
        <dbReference type="ChEBI" id="CHEBI:57540"/>
        <dbReference type="ChEBI" id="CHEBI:57945"/>
        <dbReference type="ChEBI" id="CHEBI:71579"/>
        <dbReference type="EC" id="1.7.1.17"/>
    </reaction>
    <physiologicalReaction direction="right-to-left" evidence="5">
        <dbReference type="Rhea" id="RHEA:55874"/>
    </physiologicalReaction>
</comment>
<evidence type="ECO:0000313" key="9">
    <source>
        <dbReference type="Proteomes" id="UP000445000"/>
    </source>
</evidence>
<dbReference type="PANTHER" id="PTHR43741">
    <property type="entry name" value="FMN-DEPENDENT NADH-AZOREDUCTASE 1"/>
    <property type="match status" value="1"/>
</dbReference>
<dbReference type="HAMAP" id="MF_01216">
    <property type="entry name" value="Azoreductase_type1"/>
    <property type="match status" value="1"/>
</dbReference>
<keyword evidence="9" id="KW-1185">Reference proteome</keyword>
<dbReference type="AlphaFoldDB" id="A0A829YHB7"/>
<comment type="similarity">
    <text evidence="6">Belongs to the azoreductase type 1 family.</text>
</comment>
<evidence type="ECO:0000256" key="5">
    <source>
        <dbReference type="ARBA" id="ARBA00048542"/>
    </source>
</evidence>
<evidence type="ECO:0000256" key="2">
    <source>
        <dbReference type="ARBA" id="ARBA00022643"/>
    </source>
</evidence>
<proteinExistence type="inferred from homology"/>
<dbReference type="GO" id="GO:0010181">
    <property type="term" value="F:FMN binding"/>
    <property type="evidence" value="ECO:0007669"/>
    <property type="project" value="UniProtKB-UniRule"/>
</dbReference>
<keyword evidence="4 6" id="KW-0520">NAD</keyword>
<comment type="cofactor">
    <cofactor evidence="6">
        <name>FMN</name>
        <dbReference type="ChEBI" id="CHEBI:58210"/>
    </cofactor>
    <text evidence="6">Binds 1 FMN per subunit.</text>
</comment>
<evidence type="ECO:0000256" key="1">
    <source>
        <dbReference type="ARBA" id="ARBA00022630"/>
    </source>
</evidence>
<dbReference type="EC" id="1.7.1.17" evidence="6"/>
<evidence type="ECO:0000256" key="3">
    <source>
        <dbReference type="ARBA" id="ARBA00023002"/>
    </source>
</evidence>
<dbReference type="InterPro" id="IPR023048">
    <property type="entry name" value="NADH:quinone_OxRdtase_FMN_depd"/>
</dbReference>
<keyword evidence="1 6" id="KW-0285">Flavoprotein</keyword>
<dbReference type="Gene3D" id="3.40.50.360">
    <property type="match status" value="1"/>
</dbReference>
<dbReference type="Pfam" id="PF02525">
    <property type="entry name" value="Flavodoxin_2"/>
    <property type="match status" value="1"/>
</dbReference>
<evidence type="ECO:0000313" key="8">
    <source>
        <dbReference type="EMBL" id="GFE82620.1"/>
    </source>
</evidence>